<gene>
    <name evidence="10" type="ORF">AAP_01914</name>
</gene>
<comment type="function">
    <text evidence="6">Regulates mitochondrial small subunit maturation by controlling 15S rRNA 5'-end processing. Localizes to the 5' precursor of the 15S rRNA in a position that is subsequently occupied by mS47 in the mature yeast mtSSU. Uses structure and sequence-specific RNA recognition, binding to a single-stranded region of the precursor and specifically recognizing bases -6 to -1. The exchange of Ccm1 for mS47 is coupled to the irreversible removal of precursor rRNA that is accompanied by conformational changes of the mitoribosomal proteins uS5m and mS26. These conformational changes signal completion of 5'-end rRNA processing through protection of the mature 5'-end of the 15S rRNA and stabilization of mS47. The removal of the 5' precursor together with the dissociation of Ccm1 may be catalyzed by the 5'-3' exoribonuclease Pet127. Involved in the specific removal of group I introns in mitochondrial encoded transcripts.</text>
</comment>
<evidence type="ECO:0000256" key="4">
    <source>
        <dbReference type="ARBA" id="ARBA00022946"/>
    </source>
</evidence>
<evidence type="ECO:0000313" key="11">
    <source>
        <dbReference type="Proteomes" id="UP000242877"/>
    </source>
</evidence>
<name>A0A168B0F9_9EURO</name>
<evidence type="ECO:0000256" key="9">
    <source>
        <dbReference type="SAM" id="MobiDB-lite"/>
    </source>
</evidence>
<comment type="caution">
    <text evidence="10">The sequence shown here is derived from an EMBL/GenBank/DDBJ whole genome shotgun (WGS) entry which is preliminary data.</text>
</comment>
<feature type="region of interest" description="Disordered" evidence="9">
    <location>
        <begin position="723"/>
        <end position="766"/>
    </location>
</feature>
<feature type="compositionally biased region" description="Basic residues" evidence="9">
    <location>
        <begin position="92"/>
        <end position="104"/>
    </location>
</feature>
<evidence type="ECO:0008006" key="12">
    <source>
        <dbReference type="Google" id="ProtNLM"/>
    </source>
</evidence>
<dbReference type="OrthoDB" id="4206693at2759"/>
<evidence type="ECO:0000256" key="2">
    <source>
        <dbReference type="ARBA" id="ARBA00006192"/>
    </source>
</evidence>
<dbReference type="GO" id="GO:0005739">
    <property type="term" value="C:mitochondrion"/>
    <property type="evidence" value="ECO:0007669"/>
    <property type="project" value="UniProtKB-SubCell"/>
</dbReference>
<dbReference type="PANTHER" id="PTHR47447:SF25">
    <property type="entry name" value="SAP DOMAIN-CONTAINING PROTEIN"/>
    <property type="match status" value="1"/>
</dbReference>
<sequence length="1026" mass="115014">MRGIHALGEALGPQFVCPSCAHRLLVGQTPATASAALRRSAGNDFGSAINSANAAQRRRIETSSAQSAPSDEPEQQPSSESNNAAASQQLPSRKKGLFGFKRWHAPGPTVGGPSPEIKKQAQQNTSGQSRPPAVDIHSRKRAGPLPVFEKRSLASLRRADLVSLLGEYTSDKNENIYELFEEGKPDMVMHAFLGPEKYRKAVYNLPGASFAEAFRLLHPDFFIEPYKRVHRYFHPNVVSGKGFRGMKAVFNDFERMLFQVIQLRQQAGHAIGIAEFTHLLRCASAMGHAKMAEDVWIEMHTRGLTPTTECYNHLMSAKVWDQAYFDKEKFNVRVTEWNLRKRSFKPANVNYRGYKTGPDGLRDEIVALFNRMIAEGIPPDEETFIHVMIASARVGDMQNVKKILKGVWNVNVDVLVTHGEDPNRLSVRPFATSSPLHPTTKLFFAIAHIFGSNNDFPTALQLVDYLSRQYDIYIDRSTWQELLEWSFVLSLRRFHDRADENSVGLIPRATVKDIYQTMTTTPYNCTPNMVMINIMVKQSFIRNVFDETLGFMNDGYKLFIRTMRKRNRLLRTLLRHQLNIAPMPTKSERKAWERKEKEYLEVLEQRLALKQAEEAEKDQEMLEELELEDEAKTSIDQYNKESISEVTQVTETASVESSASSLDASSPSKVDLSAIETGTPDSEAKQQQQPPSGEMTATSSSLPSESIVQQIPEQNPTQVSANLQDNQQNPQEQERETDLQNAPSSAAAEAAATTSNTTTTSADETSHELKISLNYGGDNDFLPTSESITATSTATATGTGTGTETATPPTTTTTTTTGTSTHQATVRDRIRTILEEYRAKHNLPTPVNPVQGFGFDLVFENLTTGSPPDATTADLRASERRRKGREERYAAAVNAGYSHGFPYLSRDNESTSAPEEVERYGDGFERRYIRTSRFDPDAVMEYNYLQSHSRSSITHPETGQPLYLRYYKTGHLSLTSIKAFRHIQATTHLAQRELARDVSLIERWGGYFPDSLRDGGRLWLGRRVIS</sequence>
<feature type="region of interest" description="Disordered" evidence="9">
    <location>
        <begin position="53"/>
        <end position="141"/>
    </location>
</feature>
<feature type="region of interest" description="Disordered" evidence="9">
    <location>
        <begin position="649"/>
        <end position="707"/>
    </location>
</feature>
<dbReference type="EMBL" id="AZGZ01000006">
    <property type="protein sequence ID" value="KZZ94614.1"/>
    <property type="molecule type" value="Genomic_DNA"/>
</dbReference>
<dbReference type="PANTHER" id="PTHR47447">
    <property type="entry name" value="OS03G0856100 PROTEIN"/>
    <property type="match status" value="1"/>
</dbReference>
<feature type="coiled-coil region" evidence="8">
    <location>
        <begin position="600"/>
        <end position="630"/>
    </location>
</feature>
<comment type="similarity">
    <text evidence="2">Belongs to the CCM1 family.</text>
</comment>
<keyword evidence="8" id="KW-0175">Coiled coil</keyword>
<keyword evidence="4" id="KW-0809">Transit peptide</keyword>
<reference evidence="10 11" key="1">
    <citation type="journal article" date="2016" name="Genome Biol. Evol.">
        <title>Divergent and convergent evolution of fungal pathogenicity.</title>
        <authorList>
            <person name="Shang Y."/>
            <person name="Xiao G."/>
            <person name="Zheng P."/>
            <person name="Cen K."/>
            <person name="Zhan S."/>
            <person name="Wang C."/>
        </authorList>
    </citation>
    <scope>NUCLEOTIDE SEQUENCE [LARGE SCALE GENOMIC DNA]</scope>
    <source>
        <strain evidence="10 11">ARSEF 7405</strain>
    </source>
</reference>
<evidence type="ECO:0000256" key="5">
    <source>
        <dbReference type="ARBA" id="ARBA00023128"/>
    </source>
</evidence>
<proteinExistence type="inferred from homology"/>
<dbReference type="Pfam" id="PF13812">
    <property type="entry name" value="PPR_3"/>
    <property type="match status" value="1"/>
</dbReference>
<dbReference type="InterPro" id="IPR002885">
    <property type="entry name" value="PPR_rpt"/>
</dbReference>
<feature type="region of interest" description="Disordered" evidence="9">
    <location>
        <begin position="792"/>
        <end position="824"/>
    </location>
</feature>
<protein>
    <recommendedName>
        <fullName evidence="12">Pentatricopeptide repeat protein</fullName>
    </recommendedName>
</protein>
<accession>A0A168B0F9</accession>
<feature type="compositionally biased region" description="Low complexity" evidence="9">
    <location>
        <begin position="792"/>
        <end position="821"/>
    </location>
</feature>
<dbReference type="Proteomes" id="UP000242877">
    <property type="component" value="Unassembled WGS sequence"/>
</dbReference>
<comment type="subunit">
    <text evidence="7">Binds to mitochondrial small subunit 15S rRNA.</text>
</comment>
<feature type="compositionally biased region" description="Low complexity" evidence="9">
    <location>
        <begin position="66"/>
        <end position="89"/>
    </location>
</feature>
<dbReference type="InterPro" id="IPR024319">
    <property type="entry name" value="ATPase_expression_mit"/>
</dbReference>
<dbReference type="VEuPathDB" id="FungiDB:AAP_01914"/>
<dbReference type="Pfam" id="PF12921">
    <property type="entry name" value="ATP13"/>
    <property type="match status" value="1"/>
</dbReference>
<keyword evidence="5" id="KW-0496">Mitochondrion</keyword>
<evidence type="ECO:0000313" key="10">
    <source>
        <dbReference type="EMBL" id="KZZ94614.1"/>
    </source>
</evidence>
<organism evidence="10 11">
    <name type="scientific">Ascosphaera apis ARSEF 7405</name>
    <dbReference type="NCBI Taxonomy" id="392613"/>
    <lineage>
        <taxon>Eukaryota</taxon>
        <taxon>Fungi</taxon>
        <taxon>Dikarya</taxon>
        <taxon>Ascomycota</taxon>
        <taxon>Pezizomycotina</taxon>
        <taxon>Eurotiomycetes</taxon>
        <taxon>Eurotiomycetidae</taxon>
        <taxon>Onygenales</taxon>
        <taxon>Ascosphaeraceae</taxon>
        <taxon>Ascosphaera</taxon>
    </lineage>
</organism>
<feature type="compositionally biased region" description="Polar residues" evidence="9">
    <location>
        <begin position="685"/>
        <end position="707"/>
    </location>
</feature>
<evidence type="ECO:0000256" key="3">
    <source>
        <dbReference type="ARBA" id="ARBA00022737"/>
    </source>
</evidence>
<keyword evidence="3" id="KW-0677">Repeat</keyword>
<dbReference type="InterPro" id="IPR011990">
    <property type="entry name" value="TPR-like_helical_dom_sf"/>
</dbReference>
<dbReference type="AlphaFoldDB" id="A0A168B0F9"/>
<dbReference type="Gene3D" id="1.25.40.10">
    <property type="entry name" value="Tetratricopeptide repeat domain"/>
    <property type="match status" value="2"/>
</dbReference>
<feature type="compositionally biased region" description="Low complexity" evidence="9">
    <location>
        <begin position="744"/>
        <end position="763"/>
    </location>
</feature>
<comment type="subcellular location">
    <subcellularLocation>
        <location evidence="1">Mitochondrion</location>
    </subcellularLocation>
</comment>
<feature type="compositionally biased region" description="Low complexity" evidence="9">
    <location>
        <begin position="653"/>
        <end position="668"/>
    </location>
</feature>
<evidence type="ECO:0000256" key="6">
    <source>
        <dbReference type="ARBA" id="ARBA00044493"/>
    </source>
</evidence>
<keyword evidence="11" id="KW-1185">Reference proteome</keyword>
<evidence type="ECO:0000256" key="8">
    <source>
        <dbReference type="SAM" id="Coils"/>
    </source>
</evidence>
<feature type="compositionally biased region" description="Polar residues" evidence="9">
    <location>
        <begin position="120"/>
        <end position="129"/>
    </location>
</feature>
<evidence type="ECO:0000256" key="7">
    <source>
        <dbReference type="ARBA" id="ARBA00044511"/>
    </source>
</evidence>
<evidence type="ECO:0000256" key="1">
    <source>
        <dbReference type="ARBA" id="ARBA00004173"/>
    </source>
</evidence>